<keyword evidence="1" id="KW-0732">Signal</keyword>
<evidence type="ECO:0000313" key="2">
    <source>
        <dbReference type="EMBL" id="JAO05222.1"/>
    </source>
</evidence>
<feature type="chain" id="PRO_5006634899" evidence="1">
    <location>
        <begin position="24"/>
        <end position="111"/>
    </location>
</feature>
<sequence>AGGAVLITLLLLRLQAPLFYLRAQWHPEVCKLASLSNFHSCGSCSRELQLGFRAGDWDNEAVIQQDELTNRGRGKHPFIYKVTQTFVCVVYAGMERRLFYAIYLNGLKTNK</sequence>
<protein>
    <submittedName>
        <fullName evidence="2">PPUP9180</fullName>
    </submittedName>
</protein>
<dbReference type="EMBL" id="GBYX01476455">
    <property type="protein sequence ID" value="JAO05222.1"/>
    <property type="molecule type" value="Transcribed_RNA"/>
</dbReference>
<gene>
    <name evidence="2" type="primary">PPUP9180</name>
</gene>
<proteinExistence type="predicted"/>
<dbReference type="AlphaFoldDB" id="A0A0S7EJA4"/>
<feature type="non-terminal residue" evidence="2">
    <location>
        <position position="1"/>
    </location>
</feature>
<evidence type="ECO:0000256" key="1">
    <source>
        <dbReference type="SAM" id="SignalP"/>
    </source>
</evidence>
<feature type="signal peptide" evidence="1">
    <location>
        <begin position="1"/>
        <end position="23"/>
    </location>
</feature>
<organism evidence="2">
    <name type="scientific">Poeciliopsis prolifica</name>
    <name type="common">blackstripe livebearer</name>
    <dbReference type="NCBI Taxonomy" id="188132"/>
    <lineage>
        <taxon>Eukaryota</taxon>
        <taxon>Metazoa</taxon>
        <taxon>Chordata</taxon>
        <taxon>Craniata</taxon>
        <taxon>Vertebrata</taxon>
        <taxon>Euteleostomi</taxon>
        <taxon>Actinopterygii</taxon>
        <taxon>Neopterygii</taxon>
        <taxon>Teleostei</taxon>
        <taxon>Neoteleostei</taxon>
        <taxon>Acanthomorphata</taxon>
        <taxon>Ovalentaria</taxon>
        <taxon>Atherinomorphae</taxon>
        <taxon>Cyprinodontiformes</taxon>
        <taxon>Poeciliidae</taxon>
        <taxon>Poeciliinae</taxon>
        <taxon>Poeciliopsis</taxon>
    </lineage>
</organism>
<reference evidence="2" key="1">
    <citation type="submission" date="2014-12" db="EMBL/GenBank/DDBJ databases">
        <title>Parallel Evolution in Life History Adaptation Evident in the Tissue-Specific Poeciliopsis prolifica transcriptome.</title>
        <authorList>
            <person name="Jue N.K."/>
            <person name="Foley R.J."/>
            <person name="Obergfell C."/>
            <person name="Reznick D.N."/>
            <person name="O'Neill R.J."/>
            <person name="O'Neill M.J."/>
        </authorList>
    </citation>
    <scope>NUCLEOTIDE SEQUENCE</scope>
</reference>
<name>A0A0S7EJA4_9TELE</name>
<accession>A0A0S7EJA4</accession>